<evidence type="ECO:0000259" key="2">
    <source>
        <dbReference type="Pfam" id="PF05436"/>
    </source>
</evidence>
<dbReference type="EMBL" id="AE016814">
    <property type="protein sequence ID" value="AAS50530.1"/>
    <property type="molecule type" value="Genomic_DNA"/>
</dbReference>
<dbReference type="GO" id="GO:0007618">
    <property type="term" value="P:mating"/>
    <property type="evidence" value="ECO:0007669"/>
    <property type="project" value="InterPro"/>
</dbReference>
<protein>
    <submittedName>
        <fullName evidence="3">AAR163Cp</fullName>
    </submittedName>
</protein>
<dbReference type="Pfam" id="PF05436">
    <property type="entry name" value="MF_alpha_N"/>
    <property type="match status" value="1"/>
</dbReference>
<evidence type="ECO:0000313" key="4">
    <source>
        <dbReference type="Proteomes" id="UP000000591"/>
    </source>
</evidence>
<dbReference type="AlphaFoldDB" id="Q75ED2"/>
<organism evidence="3 4">
    <name type="scientific">Eremothecium gossypii (strain ATCC 10895 / CBS 109.51 / FGSC 9923 / NRRL Y-1056)</name>
    <name type="common">Yeast</name>
    <name type="synonym">Ashbya gossypii</name>
    <dbReference type="NCBI Taxonomy" id="284811"/>
    <lineage>
        <taxon>Eukaryota</taxon>
        <taxon>Fungi</taxon>
        <taxon>Dikarya</taxon>
        <taxon>Ascomycota</taxon>
        <taxon>Saccharomycotina</taxon>
        <taxon>Saccharomycetes</taxon>
        <taxon>Saccharomycetales</taxon>
        <taxon>Saccharomycetaceae</taxon>
        <taxon>Eremothecium</taxon>
    </lineage>
</organism>
<reference evidence="4" key="2">
    <citation type="journal article" date="2013" name="G3 (Bethesda)">
        <title>Genomes of Ashbya fungi isolated from insects reveal four mating-type loci, numerous translocations, lack of transposons, and distinct gene duplications.</title>
        <authorList>
            <person name="Dietrich F.S."/>
            <person name="Voegeli S."/>
            <person name="Kuo S."/>
            <person name="Philippsen P."/>
        </authorList>
    </citation>
    <scope>GENOME REANNOTATION</scope>
    <source>
        <strain evidence="4">ATCC 10895 / CBS 109.51 / FGSC 9923 / NRRL Y-1056</strain>
    </source>
</reference>
<dbReference type="KEGG" id="ago:AGOS_AAR163C"/>
<dbReference type="HOGENOM" id="CLU_2372371_0_0_1"/>
<feature type="chain" id="PRO_5004286573" evidence="1">
    <location>
        <begin position="21"/>
        <end position="96"/>
    </location>
</feature>
<reference evidence="3 4" key="1">
    <citation type="journal article" date="2004" name="Science">
        <title>The Ashbya gossypii genome as a tool for mapping the ancient Saccharomyces cerevisiae genome.</title>
        <authorList>
            <person name="Dietrich F.S."/>
            <person name="Voegeli S."/>
            <person name="Brachat S."/>
            <person name="Lerch A."/>
            <person name="Gates K."/>
            <person name="Steiner S."/>
            <person name="Mohr C."/>
            <person name="Pohlmann R."/>
            <person name="Luedi P."/>
            <person name="Choi S."/>
            <person name="Wing R.A."/>
            <person name="Flavier A."/>
            <person name="Gaffney T.D."/>
            <person name="Philippsen P."/>
        </authorList>
    </citation>
    <scope>NUCLEOTIDE SEQUENCE [LARGE SCALE GENOMIC DNA]</scope>
    <source>
        <strain evidence="4">ATCC 10895 / CBS 109.51 / FGSC 9923 / NRRL Y-1056</strain>
    </source>
</reference>
<dbReference type="PROSITE" id="PS51257">
    <property type="entry name" value="PROKAR_LIPOPROTEIN"/>
    <property type="match status" value="1"/>
</dbReference>
<feature type="signal peptide" evidence="1">
    <location>
        <begin position="1"/>
        <end position="20"/>
    </location>
</feature>
<evidence type="ECO:0000256" key="1">
    <source>
        <dbReference type="SAM" id="SignalP"/>
    </source>
</evidence>
<dbReference type="Proteomes" id="UP000000591">
    <property type="component" value="Chromosome I"/>
</dbReference>
<dbReference type="GO" id="GO:0005576">
    <property type="term" value="C:extracellular region"/>
    <property type="evidence" value="ECO:0007669"/>
    <property type="project" value="InterPro"/>
</dbReference>
<name>Q75ED2_EREGS</name>
<keyword evidence="1" id="KW-0732">Signal</keyword>
<dbReference type="InterPro" id="IPR008675">
    <property type="entry name" value="Mating_factor_alpha_N"/>
</dbReference>
<accession>Q75ED2</accession>
<dbReference type="RefSeq" id="NP_982706.1">
    <property type="nucleotide sequence ID" value="NM_208059.1"/>
</dbReference>
<dbReference type="GeneID" id="4618742"/>
<feature type="domain" description="Mating factor alpha precursor N-terminal" evidence="2">
    <location>
        <begin position="1"/>
        <end position="79"/>
    </location>
</feature>
<keyword evidence="4" id="KW-1185">Reference proteome</keyword>
<dbReference type="InParanoid" id="Q75ED2"/>
<proteinExistence type="predicted"/>
<gene>
    <name evidence="3" type="ORF">AGOS_AAR163C</name>
</gene>
<evidence type="ECO:0000313" key="3">
    <source>
        <dbReference type="EMBL" id="AAS50530.1"/>
    </source>
</evidence>
<sequence length="96" mass="10352">MKTTHILSLATLAACAPVQPAPVQPTDLAAAANVPEKAVLGFFQLYNVGDVELLPVDDGAHSGILFVNRTLADVDYSSEHVVQKWFRLSLHHGQSM</sequence>
<dbReference type="OrthoDB" id="3766782at2759"/>
<dbReference type="FunCoup" id="Q75ED2">
    <property type="interactions" value="132"/>
</dbReference>